<evidence type="ECO:0000259" key="5">
    <source>
        <dbReference type="Pfam" id="PF07738"/>
    </source>
</evidence>
<keyword evidence="3" id="KW-0833">Ubl conjugation pathway</keyword>
<dbReference type="GO" id="GO:0016607">
    <property type="term" value="C:nuclear speck"/>
    <property type="evidence" value="ECO:0007669"/>
    <property type="project" value="TreeGrafter"/>
</dbReference>
<dbReference type="InterPro" id="IPR002110">
    <property type="entry name" value="Ankyrin_rpt"/>
</dbReference>
<dbReference type="InterPro" id="IPR045322">
    <property type="entry name" value="HECTD1/TRIP12-like"/>
</dbReference>
<feature type="repeat" description="ANK" evidence="2">
    <location>
        <begin position="136"/>
        <end position="168"/>
    </location>
</feature>
<dbReference type="WBParaSite" id="PSAMB.scaffold8440size6227.g31382.t1">
    <property type="protein sequence ID" value="PSAMB.scaffold8440size6227.g31382.t1"/>
    <property type="gene ID" value="PSAMB.scaffold8440size6227.g31382"/>
</dbReference>
<dbReference type="InterPro" id="IPR012919">
    <property type="entry name" value="SUN_dom"/>
</dbReference>
<feature type="domain" description="SUN" evidence="5">
    <location>
        <begin position="830"/>
        <end position="893"/>
    </location>
</feature>
<feature type="compositionally biased region" description="Basic and acidic residues" evidence="4">
    <location>
        <begin position="212"/>
        <end position="221"/>
    </location>
</feature>
<protein>
    <recommendedName>
        <fullName evidence="3">E3 ubiquitin-protein ligase</fullName>
        <ecNumber evidence="3">2.3.2.26</ecNumber>
    </recommendedName>
</protein>
<sequence>MIPEFLNFSSDQVIPALKNALLGKDERCVMDSLRLADLLLVLVCEGRRALPKSSAAAVPSRVRGLGDGYDRTHRHLIDSIRQRDTDALIEAIESGNVEVNFTDDVGQTLLNWASAFGTPEMVTYLCEKAADVNKGQRSSSLHYAACFGRPEIAKILLRHGANPDLRDEEGKTALDKARERSDDGHREVGAVLESPGDYMASIAGEQSNQTQSEKDADKTAEDGDEEPLPDQQLKRNLLERLLPVFCEMFQKTLVSGVRRSSLNLMRKTVHYMDTNTLASVSCDVDEDFAEKLVGVLGAVLDQEDDIDGHSTVLAVMKDLLQKDAEFWLEQLARLGLFEKVEALAQVTKDTAAVVTTTVVAEPDSPPVEIPRQTSADPANDSLSIEPDAIYRWRDWRVLKSRDSLFVWCDACALEFSDGSNGWFRFLIDGRLSTMYSSGSPETGSDNSDTRAEFLEKLQRARVSVRTGTPLYSVLSVAAPDRKIAVGNWVLECLVDSDLIITNSEGNTQKLTIGEDLPGFHFESNRQTRHVFVAESTLGPEFVTGWTARGGRRLRFKVEAQKQKLADLARELWDGYLKEARGRPREALIRLKQAAAVLKKVGDQMVKADADDVDNDELYTALQTVKASVMDERLLSTFELASSGLAPALLSLLTAVNKSGEKDSAVSRLLRLTFADNKALSLLIRKLVAVLESIEKFPQYLYDAPGGSAFGLQLLSRRIRFKLEQGTSGKGQMLDRTGRTLKTEPLATVGQLKSHLLRMVAKQWYDYERDSYDFIRQAKDAGDKGLVFKYQSDFDDQGIIYWLGTNGRMTSEWTNPASVGVCHVSSSDGRNQPYGRPEDILSRDTNAVNCHTHDDKNAWFTIDLGLLVTPNAYTLRHARGYGRSALRNWQLQVMI</sequence>
<name>A0A914XJX3_9BILA</name>
<dbReference type="GO" id="GO:0070534">
    <property type="term" value="P:protein K63-linked ubiquitination"/>
    <property type="evidence" value="ECO:0007669"/>
    <property type="project" value="TreeGrafter"/>
</dbReference>
<comment type="pathway">
    <text evidence="3">Protein modification; protein ubiquitination.</text>
</comment>
<evidence type="ECO:0000313" key="7">
    <source>
        <dbReference type="WBParaSite" id="PSAMB.scaffold8440size6227.g31382.t1"/>
    </source>
</evidence>
<dbReference type="Pfam" id="PF07738">
    <property type="entry name" value="Sad1_UNC"/>
    <property type="match status" value="1"/>
</dbReference>
<comment type="catalytic activity">
    <reaction evidence="3">
        <text>S-ubiquitinyl-[E2 ubiquitin-conjugating enzyme]-L-cysteine + [acceptor protein]-L-lysine = [E2 ubiquitin-conjugating enzyme]-L-cysteine + N(6)-ubiquitinyl-[acceptor protein]-L-lysine.</text>
        <dbReference type="EC" id="2.3.2.26"/>
    </reaction>
</comment>
<comment type="function">
    <text evidence="3">E3 ubiquitin-protein ligase which accepts ubiquitin from an E2 ubiquitin-conjugating enzyme in the form of a thioester and then directly transfers the ubiquitin to targeted substrates.</text>
</comment>
<evidence type="ECO:0000256" key="3">
    <source>
        <dbReference type="RuleBase" id="RU369009"/>
    </source>
</evidence>
<dbReference type="PROSITE" id="PS50297">
    <property type="entry name" value="ANK_REP_REGION"/>
    <property type="match status" value="1"/>
</dbReference>
<keyword evidence="6" id="KW-1185">Reference proteome</keyword>
<evidence type="ECO:0000256" key="1">
    <source>
        <dbReference type="ARBA" id="ARBA00022679"/>
    </source>
</evidence>
<organism evidence="6 7">
    <name type="scientific">Plectus sambesii</name>
    <dbReference type="NCBI Taxonomy" id="2011161"/>
    <lineage>
        <taxon>Eukaryota</taxon>
        <taxon>Metazoa</taxon>
        <taxon>Ecdysozoa</taxon>
        <taxon>Nematoda</taxon>
        <taxon>Chromadorea</taxon>
        <taxon>Plectida</taxon>
        <taxon>Plectina</taxon>
        <taxon>Plectoidea</taxon>
        <taxon>Plectidae</taxon>
        <taxon>Plectus</taxon>
    </lineage>
</organism>
<dbReference type="PROSITE" id="PS50088">
    <property type="entry name" value="ANK_REPEAT"/>
    <property type="match status" value="1"/>
</dbReference>
<comment type="similarity">
    <text evidence="3">Belongs to the UPL family. K-HECT subfamily.</text>
</comment>
<dbReference type="Gene3D" id="1.25.40.20">
    <property type="entry name" value="Ankyrin repeat-containing domain"/>
    <property type="match status" value="1"/>
</dbReference>
<keyword evidence="2" id="KW-0040">ANK repeat</keyword>
<dbReference type="PANTHER" id="PTHR45670:SF1">
    <property type="entry name" value="E3 UBIQUITIN-PROTEIN LIGASE HECTD1"/>
    <property type="match status" value="1"/>
</dbReference>
<evidence type="ECO:0000313" key="6">
    <source>
        <dbReference type="Proteomes" id="UP000887566"/>
    </source>
</evidence>
<dbReference type="AlphaFoldDB" id="A0A914XJX3"/>
<dbReference type="SMART" id="SM00248">
    <property type="entry name" value="ANK"/>
    <property type="match status" value="2"/>
</dbReference>
<dbReference type="PANTHER" id="PTHR45670">
    <property type="entry name" value="E3 UBIQUITIN-PROTEIN LIGASE TRIP12"/>
    <property type="match status" value="1"/>
</dbReference>
<dbReference type="Proteomes" id="UP000887566">
    <property type="component" value="Unplaced"/>
</dbReference>
<dbReference type="GO" id="GO:0043161">
    <property type="term" value="P:proteasome-mediated ubiquitin-dependent protein catabolic process"/>
    <property type="evidence" value="ECO:0007669"/>
    <property type="project" value="TreeGrafter"/>
</dbReference>
<dbReference type="InterPro" id="IPR036770">
    <property type="entry name" value="Ankyrin_rpt-contain_sf"/>
</dbReference>
<keyword evidence="1 3" id="KW-0808">Transferase</keyword>
<evidence type="ECO:0000256" key="4">
    <source>
        <dbReference type="SAM" id="MobiDB-lite"/>
    </source>
</evidence>
<dbReference type="EC" id="2.3.2.26" evidence="3"/>
<proteinExistence type="inferred from homology"/>
<dbReference type="GO" id="GO:0061630">
    <property type="term" value="F:ubiquitin protein ligase activity"/>
    <property type="evidence" value="ECO:0007669"/>
    <property type="project" value="UniProtKB-UniRule"/>
</dbReference>
<feature type="region of interest" description="Disordered" evidence="4">
    <location>
        <begin position="204"/>
        <end position="231"/>
    </location>
</feature>
<dbReference type="Pfam" id="PF12796">
    <property type="entry name" value="Ank_2"/>
    <property type="match status" value="1"/>
</dbReference>
<dbReference type="SUPFAM" id="SSF48403">
    <property type="entry name" value="Ankyrin repeat"/>
    <property type="match status" value="1"/>
</dbReference>
<accession>A0A914XJX3</accession>
<reference evidence="7" key="1">
    <citation type="submission" date="2022-11" db="UniProtKB">
        <authorList>
            <consortium name="WormBaseParasite"/>
        </authorList>
    </citation>
    <scope>IDENTIFICATION</scope>
</reference>
<evidence type="ECO:0000256" key="2">
    <source>
        <dbReference type="PROSITE-ProRule" id="PRU00023"/>
    </source>
</evidence>